<dbReference type="PROSITE" id="PS00211">
    <property type="entry name" value="ABC_TRANSPORTER_1"/>
    <property type="match status" value="1"/>
</dbReference>
<dbReference type="EMBL" id="QXWK01000001">
    <property type="protein sequence ID" value="NBH60251.1"/>
    <property type="molecule type" value="Genomic_DNA"/>
</dbReference>
<dbReference type="GO" id="GO:0005524">
    <property type="term" value="F:ATP binding"/>
    <property type="evidence" value="ECO:0007669"/>
    <property type="project" value="UniProtKB-KW"/>
</dbReference>
<evidence type="ECO:0000256" key="4">
    <source>
        <dbReference type="ARBA" id="ARBA00022840"/>
    </source>
</evidence>
<dbReference type="Proteomes" id="UP000446866">
    <property type="component" value="Unassembled WGS sequence"/>
</dbReference>
<dbReference type="PROSITE" id="PS50893">
    <property type="entry name" value="ABC_TRANSPORTER_2"/>
    <property type="match status" value="1"/>
</dbReference>
<dbReference type="CDD" id="cd03230">
    <property type="entry name" value="ABC_DR_subfamily_A"/>
    <property type="match status" value="1"/>
</dbReference>
<dbReference type="SUPFAM" id="SSF52540">
    <property type="entry name" value="P-loop containing nucleoside triphosphate hydrolases"/>
    <property type="match status" value="1"/>
</dbReference>
<dbReference type="Gene3D" id="3.40.50.300">
    <property type="entry name" value="P-loop containing nucleotide triphosphate hydrolases"/>
    <property type="match status" value="1"/>
</dbReference>
<dbReference type="InterPro" id="IPR017871">
    <property type="entry name" value="ABC_transporter-like_CS"/>
</dbReference>
<keyword evidence="4 6" id="KW-0067">ATP-binding</keyword>
<dbReference type="InterPro" id="IPR003593">
    <property type="entry name" value="AAA+_ATPase"/>
</dbReference>
<gene>
    <name evidence="6" type="ORF">D0435_01005</name>
</gene>
<dbReference type="InterPro" id="IPR003439">
    <property type="entry name" value="ABC_transporter-like_ATP-bd"/>
</dbReference>
<dbReference type="PANTHER" id="PTHR42711">
    <property type="entry name" value="ABC TRANSPORTER ATP-BINDING PROTEIN"/>
    <property type="match status" value="1"/>
</dbReference>
<name>A0A845QGR3_9FIRM</name>
<evidence type="ECO:0000313" key="6">
    <source>
        <dbReference type="EMBL" id="NBH60251.1"/>
    </source>
</evidence>
<dbReference type="SMART" id="SM00382">
    <property type="entry name" value="AAA"/>
    <property type="match status" value="1"/>
</dbReference>
<feature type="domain" description="ABC transporter" evidence="5">
    <location>
        <begin position="4"/>
        <end position="229"/>
    </location>
</feature>
<dbReference type="InterPro" id="IPR050763">
    <property type="entry name" value="ABC_transporter_ATP-binding"/>
</dbReference>
<dbReference type="AlphaFoldDB" id="A0A845QGR3"/>
<protein>
    <submittedName>
        <fullName evidence="6">ABC transporter ATP-binding protein</fullName>
    </submittedName>
</protein>
<proteinExistence type="inferred from homology"/>
<dbReference type="PANTHER" id="PTHR42711:SF5">
    <property type="entry name" value="ABC TRANSPORTER ATP-BINDING PROTEIN NATA"/>
    <property type="match status" value="1"/>
</dbReference>
<evidence type="ECO:0000313" key="7">
    <source>
        <dbReference type="Proteomes" id="UP000446866"/>
    </source>
</evidence>
<evidence type="ECO:0000256" key="2">
    <source>
        <dbReference type="ARBA" id="ARBA00022448"/>
    </source>
</evidence>
<comment type="caution">
    <text evidence="6">The sequence shown here is derived from an EMBL/GenBank/DDBJ whole genome shotgun (WGS) entry which is preliminary data.</text>
</comment>
<keyword evidence="7" id="KW-1185">Reference proteome</keyword>
<sequence>MDAIKLENLTKYYGKNRGISGVSLTVSEGEFFGFIGPNGAGKSTTIRTMMGLIKKTGGDAWVSGLAACEEREQILARTGYLPSEAIFYRGMRVKDILKLSADLRKKDCRKEAVRLCERLQLSEKRKVEELSFGNRKKVAIVCALQHQPEILILDEPTSGLDPLMQKEFFEILRERNADGTTIFLSSHILSEVQRNCSRAAIIREGKIIACDRVEALSRTSARRVAVCGSVNLDGLCGIRDRKEIAGQTSFLYSGDMNKLLRRLADGQIADLAVSEPDLEEVFLHYYEKDGEAL</sequence>
<evidence type="ECO:0000259" key="5">
    <source>
        <dbReference type="PROSITE" id="PS50893"/>
    </source>
</evidence>
<dbReference type="Pfam" id="PF00005">
    <property type="entry name" value="ABC_tran"/>
    <property type="match status" value="1"/>
</dbReference>
<evidence type="ECO:0000256" key="3">
    <source>
        <dbReference type="ARBA" id="ARBA00022741"/>
    </source>
</evidence>
<evidence type="ECO:0000256" key="1">
    <source>
        <dbReference type="ARBA" id="ARBA00005417"/>
    </source>
</evidence>
<dbReference type="GO" id="GO:0016887">
    <property type="term" value="F:ATP hydrolysis activity"/>
    <property type="evidence" value="ECO:0007669"/>
    <property type="project" value="InterPro"/>
</dbReference>
<organism evidence="6 7">
    <name type="scientific">Anaerotruncus colihominis</name>
    <dbReference type="NCBI Taxonomy" id="169435"/>
    <lineage>
        <taxon>Bacteria</taxon>
        <taxon>Bacillati</taxon>
        <taxon>Bacillota</taxon>
        <taxon>Clostridia</taxon>
        <taxon>Eubacteriales</taxon>
        <taxon>Oscillospiraceae</taxon>
        <taxon>Anaerotruncus</taxon>
    </lineage>
</organism>
<reference evidence="6 7" key="1">
    <citation type="submission" date="2018-08" db="EMBL/GenBank/DDBJ databases">
        <title>Murine metabolic-syndrome-specific gut microbial biobank.</title>
        <authorList>
            <person name="Liu C."/>
        </authorList>
    </citation>
    <scope>NUCLEOTIDE SEQUENCE [LARGE SCALE GENOMIC DNA]</scope>
    <source>
        <strain evidence="6 7">28</strain>
    </source>
</reference>
<keyword evidence="2" id="KW-0813">Transport</keyword>
<dbReference type="InterPro" id="IPR027417">
    <property type="entry name" value="P-loop_NTPase"/>
</dbReference>
<keyword evidence="3" id="KW-0547">Nucleotide-binding</keyword>
<dbReference type="RefSeq" id="WP_160200549.1">
    <property type="nucleotide sequence ID" value="NZ_QXWK01000001.1"/>
</dbReference>
<accession>A0A845QGR3</accession>
<comment type="similarity">
    <text evidence="1">Belongs to the ABC transporter superfamily.</text>
</comment>